<dbReference type="Proteomes" id="UP000443153">
    <property type="component" value="Unassembled WGS sequence"/>
</dbReference>
<dbReference type="OrthoDB" id="1100059at2"/>
<keyword evidence="2" id="KW-1185">Reference proteome</keyword>
<accession>A0A6I2MLS6</accession>
<dbReference type="AlphaFoldDB" id="A0A6I2MLS6"/>
<dbReference type="EMBL" id="WKJH01000010">
    <property type="protein sequence ID" value="MRX64761.1"/>
    <property type="molecule type" value="Genomic_DNA"/>
</dbReference>
<evidence type="ECO:0000313" key="1">
    <source>
        <dbReference type="EMBL" id="MRX64761.1"/>
    </source>
</evidence>
<sequence>MKNLLAIILTILSLSVFGQNKYDYVHFNKLTEVKGTDYVIASIDNRSKMAESKSKYLLFIDTKDGSTVQVDFPGDGYLGQVEQVKIDDLEINQIIVAAKSVDLDGKSGIDWSDPQQIFIISVDGKTKKQLTKDKFFTRTWTVNNQTGTIVITGHYDTNENGKYDKTDKNEILIFDLKTLKLKTKI</sequence>
<proteinExistence type="predicted"/>
<reference evidence="1 2" key="1">
    <citation type="submission" date="2019-11" db="EMBL/GenBank/DDBJ databases">
        <title>Maribacter lutea sp. nov., a marine bacterium isolated from intertidal sand.</title>
        <authorList>
            <person name="Liu A."/>
        </authorList>
    </citation>
    <scope>NUCLEOTIDE SEQUENCE [LARGE SCALE GENOMIC DNA]</scope>
    <source>
        <strain evidence="1 2">RZ05</strain>
    </source>
</reference>
<organism evidence="1 2">
    <name type="scientific">Maribacter luteus</name>
    <dbReference type="NCBI Taxonomy" id="2594478"/>
    <lineage>
        <taxon>Bacteria</taxon>
        <taxon>Pseudomonadati</taxon>
        <taxon>Bacteroidota</taxon>
        <taxon>Flavobacteriia</taxon>
        <taxon>Flavobacteriales</taxon>
        <taxon>Flavobacteriaceae</taxon>
        <taxon>Maribacter</taxon>
    </lineage>
</organism>
<gene>
    <name evidence="1" type="ORF">GJ691_11320</name>
</gene>
<protein>
    <submittedName>
        <fullName evidence="1">Uncharacterized protein</fullName>
    </submittedName>
</protein>
<evidence type="ECO:0000313" key="2">
    <source>
        <dbReference type="Proteomes" id="UP000443153"/>
    </source>
</evidence>
<name>A0A6I2MLS6_9FLAO</name>
<dbReference type="RefSeq" id="WP_154366948.1">
    <property type="nucleotide sequence ID" value="NZ_WKJH01000010.1"/>
</dbReference>
<comment type="caution">
    <text evidence="1">The sequence shown here is derived from an EMBL/GenBank/DDBJ whole genome shotgun (WGS) entry which is preliminary data.</text>
</comment>